<dbReference type="InterPro" id="IPR029063">
    <property type="entry name" value="SAM-dependent_MTases_sf"/>
</dbReference>
<dbReference type="Pfam" id="PF21320">
    <property type="entry name" value="WHD_Rv2258c"/>
    <property type="match status" value="2"/>
</dbReference>
<dbReference type="InterPro" id="IPR053173">
    <property type="entry name" value="SAM-binding_MTase"/>
</dbReference>
<dbReference type="RefSeq" id="XP_038054508.1">
    <property type="nucleotide sequence ID" value="XM_038198580.1"/>
</dbReference>
<dbReference type="RefSeq" id="XP_038054509.1">
    <property type="nucleotide sequence ID" value="XM_038198581.1"/>
</dbReference>
<dbReference type="SUPFAM" id="SSF53335">
    <property type="entry name" value="S-adenosyl-L-methionine-dependent methyltransferases"/>
    <property type="match status" value="1"/>
</dbReference>
<feature type="domain" description="S-adenosylmethionine-dependent methyltransferase Rv2258c-like winged HTH" evidence="2">
    <location>
        <begin position="31"/>
        <end position="98"/>
    </location>
</feature>
<dbReference type="AlphaFoldDB" id="A0A913ZTI6"/>
<dbReference type="Pfam" id="PF13847">
    <property type="entry name" value="Methyltransf_31"/>
    <property type="match status" value="1"/>
</dbReference>
<dbReference type="EnsemblMetazoa" id="XM_038198582.1">
    <property type="protein sequence ID" value="XP_038054510.1"/>
    <property type="gene ID" value="LOC119726748"/>
</dbReference>
<dbReference type="OMA" id="HTDKSTM"/>
<dbReference type="PANTHER" id="PTHR45128:SF1">
    <property type="entry name" value="S-ADENOSYLMETHIONINE-DEPENDENT METHYLTRANSFERASE RV2258C"/>
    <property type="match status" value="1"/>
</dbReference>
<name>A0A913ZTI6_PATMI</name>
<evidence type="ECO:0000259" key="1">
    <source>
        <dbReference type="Pfam" id="PF13847"/>
    </source>
</evidence>
<dbReference type="Proteomes" id="UP000887568">
    <property type="component" value="Unplaced"/>
</dbReference>
<dbReference type="InterPro" id="IPR048711">
    <property type="entry name" value="WHD_Rv2258c"/>
</dbReference>
<reference evidence="3" key="1">
    <citation type="submission" date="2022-11" db="UniProtKB">
        <authorList>
            <consortium name="EnsemblMetazoa"/>
        </authorList>
    </citation>
    <scope>IDENTIFICATION</scope>
</reference>
<accession>A0A913ZTI6</accession>
<dbReference type="PANTHER" id="PTHR45128">
    <property type="entry name" value="METHYLTRANSFERASE TYPE 11"/>
    <property type="match status" value="1"/>
</dbReference>
<keyword evidence="4" id="KW-1185">Reference proteome</keyword>
<dbReference type="Gene3D" id="3.40.50.150">
    <property type="entry name" value="Vaccinia Virus protein VP39"/>
    <property type="match status" value="1"/>
</dbReference>
<evidence type="ECO:0008006" key="5">
    <source>
        <dbReference type="Google" id="ProtNLM"/>
    </source>
</evidence>
<feature type="domain" description="Methyltransferase" evidence="1">
    <location>
        <begin position="179"/>
        <end position="296"/>
    </location>
</feature>
<sequence>MSDQCDETLHETAAGDFQAHIGAIVSGGLTCLSIGLGVETGLFDVLFSLGQPKTCQEIAEAGKYKERYVKAWLDEMAAAQIVSFDASAGTYWIPEDHWPALKKGDKFSKAVLSTLSIPMLSEAFCSVKECFKLGGPAGVPPEQYSHFDRYLSDKNSVWFNHYMLQSFMPSIPGLVHKLEEGICVLDVACGAGEATIAMAKQFSKSQFYAFDICESAVRTAQAKVRTERLTNAHMVCQDASCLPSDWSGKFQYIISRSGIHDLPFPRAGLAELHRVLSDDGVASILEPECHSSLAANLDVAWAGKLYAFSLMNCLPVSLSCEGSEGLGAAWGREAATAMLQECGFRIVSVSDVLGDITMHFYCQKKEAKLVLFEASSDSSDPSEDAGPTKAEAFASVIADKGGGGLPSLALAVGRDVGLLDVMIARGQPMSCQEIAEAGKFKERYVREWLGAMVTSRIVCMDTSHELYWIPKHHVPSLQRSGVGSDPCSIPALSESFYRLVQCFKLDGPQGVSLDKHSQLSKYTCNDHSIWSVFQSAS</sequence>
<evidence type="ECO:0000259" key="2">
    <source>
        <dbReference type="Pfam" id="PF21320"/>
    </source>
</evidence>
<dbReference type="InterPro" id="IPR025714">
    <property type="entry name" value="Methyltranfer_dom"/>
</dbReference>
<dbReference type="RefSeq" id="XP_038054510.1">
    <property type="nucleotide sequence ID" value="XM_038198582.1"/>
</dbReference>
<proteinExistence type="predicted"/>
<dbReference type="CDD" id="cd02440">
    <property type="entry name" value="AdoMet_MTases"/>
    <property type="match status" value="1"/>
</dbReference>
<evidence type="ECO:0000313" key="3">
    <source>
        <dbReference type="EnsemblMetazoa" id="XP_038054510.1"/>
    </source>
</evidence>
<feature type="domain" description="S-adenosylmethionine-dependent methyltransferase Rv2258c-like winged HTH" evidence="2">
    <location>
        <begin position="407"/>
        <end position="479"/>
    </location>
</feature>
<dbReference type="GeneID" id="119726748"/>
<protein>
    <recommendedName>
        <fullName evidence="5">Methyltransferase domain-containing protein</fullName>
    </recommendedName>
</protein>
<dbReference type="OrthoDB" id="506498at2759"/>
<dbReference type="EnsemblMetazoa" id="XM_038198580.1">
    <property type="protein sequence ID" value="XP_038054508.1"/>
    <property type="gene ID" value="LOC119726748"/>
</dbReference>
<dbReference type="EnsemblMetazoa" id="XM_038198581.1">
    <property type="protein sequence ID" value="XP_038054509.1"/>
    <property type="gene ID" value="LOC119726748"/>
</dbReference>
<organism evidence="3 4">
    <name type="scientific">Patiria miniata</name>
    <name type="common">Bat star</name>
    <name type="synonym">Asterina miniata</name>
    <dbReference type="NCBI Taxonomy" id="46514"/>
    <lineage>
        <taxon>Eukaryota</taxon>
        <taxon>Metazoa</taxon>
        <taxon>Echinodermata</taxon>
        <taxon>Eleutherozoa</taxon>
        <taxon>Asterozoa</taxon>
        <taxon>Asteroidea</taxon>
        <taxon>Valvatacea</taxon>
        <taxon>Valvatida</taxon>
        <taxon>Asterinidae</taxon>
        <taxon>Patiria</taxon>
    </lineage>
</organism>
<evidence type="ECO:0000313" key="4">
    <source>
        <dbReference type="Proteomes" id="UP000887568"/>
    </source>
</evidence>